<protein>
    <submittedName>
        <fullName evidence="1">Uncharacterized protein</fullName>
    </submittedName>
</protein>
<proteinExistence type="predicted"/>
<comment type="caution">
    <text evidence="1">The sequence shown here is derived from an EMBL/GenBank/DDBJ whole genome shotgun (WGS) entry which is preliminary data.</text>
</comment>
<dbReference type="Proteomes" id="UP001054821">
    <property type="component" value="Chromosome 7"/>
</dbReference>
<organism evidence="1 2">
    <name type="scientific">Prunus dulcis</name>
    <name type="common">Almond</name>
    <name type="synonym">Amygdalus dulcis</name>
    <dbReference type="NCBI Taxonomy" id="3755"/>
    <lineage>
        <taxon>Eukaryota</taxon>
        <taxon>Viridiplantae</taxon>
        <taxon>Streptophyta</taxon>
        <taxon>Embryophyta</taxon>
        <taxon>Tracheophyta</taxon>
        <taxon>Spermatophyta</taxon>
        <taxon>Magnoliopsida</taxon>
        <taxon>eudicotyledons</taxon>
        <taxon>Gunneridae</taxon>
        <taxon>Pentapetalae</taxon>
        <taxon>rosids</taxon>
        <taxon>fabids</taxon>
        <taxon>Rosales</taxon>
        <taxon>Rosaceae</taxon>
        <taxon>Amygdaloideae</taxon>
        <taxon>Amygdaleae</taxon>
        <taxon>Prunus</taxon>
    </lineage>
</organism>
<accession>A0AAD4V4W0</accession>
<name>A0AAD4V4W0_PRUDU</name>
<dbReference type="EMBL" id="JAJFAZ020000007">
    <property type="protein sequence ID" value="KAI5317908.1"/>
    <property type="molecule type" value="Genomic_DNA"/>
</dbReference>
<sequence length="70" mass="7579">MAAGGGRSEQAKFELKSAKNHLFPTTGVATDVEERPGYDAEAEPDKAKVLFNSFTADLSLVGKIWSRSSY</sequence>
<evidence type="ECO:0000313" key="1">
    <source>
        <dbReference type="EMBL" id="KAI5317908.1"/>
    </source>
</evidence>
<evidence type="ECO:0000313" key="2">
    <source>
        <dbReference type="Proteomes" id="UP001054821"/>
    </source>
</evidence>
<gene>
    <name evidence="1" type="ORF">L3X38_037615</name>
</gene>
<dbReference type="AlphaFoldDB" id="A0AAD4V4W0"/>
<keyword evidence="2" id="KW-1185">Reference proteome</keyword>
<reference evidence="1 2" key="1">
    <citation type="journal article" date="2022" name="G3 (Bethesda)">
        <title>Whole-genome sequence and methylome profiling of the almond [Prunus dulcis (Mill.) D.A. Webb] cultivar 'Nonpareil'.</title>
        <authorList>
            <person name="D'Amico-Willman K.M."/>
            <person name="Ouma W.Z."/>
            <person name="Meulia T."/>
            <person name="Sideli G.M."/>
            <person name="Gradziel T.M."/>
            <person name="Fresnedo-Ramirez J."/>
        </authorList>
    </citation>
    <scope>NUCLEOTIDE SEQUENCE [LARGE SCALE GENOMIC DNA]</scope>
    <source>
        <strain evidence="1">Clone GOH B32 T37-40</strain>
    </source>
</reference>